<dbReference type="OMA" id="VYHGQWS"/>
<dbReference type="OrthoDB" id="4121058at2759"/>
<feature type="compositionally biased region" description="Basic residues" evidence="1">
    <location>
        <begin position="173"/>
        <end position="184"/>
    </location>
</feature>
<reference evidence="2" key="1">
    <citation type="journal article" date="2014" name="Nat. Commun.">
        <title>Multiple recent horizontal transfers of a large genomic region in cheese making fungi.</title>
        <authorList>
            <person name="Cheeseman K."/>
            <person name="Ropars J."/>
            <person name="Renault P."/>
            <person name="Dupont J."/>
            <person name="Gouzy J."/>
            <person name="Branca A."/>
            <person name="Abraham A.L."/>
            <person name="Ceppi M."/>
            <person name="Conseiller E."/>
            <person name="Debuchy R."/>
            <person name="Malagnac F."/>
            <person name="Goarin A."/>
            <person name="Silar P."/>
            <person name="Lacoste S."/>
            <person name="Sallet E."/>
            <person name="Bensimon A."/>
            <person name="Giraud T."/>
            <person name="Brygoo Y."/>
        </authorList>
    </citation>
    <scope>NUCLEOTIDE SEQUENCE [LARGE SCALE GENOMIC DNA]</scope>
    <source>
        <strain evidence="2">FM164</strain>
    </source>
</reference>
<gene>
    <name evidence="2" type="ORF">PROQFM164_S04g000190</name>
</gene>
<sequence length="280" mass="31093">MAPVYHGQWSFDKDTFCVTSSGGHVHPRATYSELDDIFCAPLGDIRDRADHQDHWYEAQLLHFGLPPTRSKAAAKMRLMDAFQDETLDVPEQILRIEQSLSKKWAKRDSEARVMGPSMRPLFHPIIGRAAATDTTEFGTTQKPWGNQEGNAFGTGFAGGASMQGNMRPQRNQIRPHAHSNGKKRNHEELPTRPMKNARSRGETGGPNLQDQIQVNPNGETFHQRPTVIPVSVGNGQPLPAPGMEFQQIGYQTVPLSHQTTYETDTRLSSPGLMDIDGPSD</sequence>
<feature type="region of interest" description="Disordered" evidence="1">
    <location>
        <begin position="154"/>
        <end position="207"/>
    </location>
</feature>
<dbReference type="EMBL" id="HG792018">
    <property type="protein sequence ID" value="CDM35309.1"/>
    <property type="molecule type" value="Genomic_DNA"/>
</dbReference>
<evidence type="ECO:0000256" key="1">
    <source>
        <dbReference type="SAM" id="MobiDB-lite"/>
    </source>
</evidence>
<proteinExistence type="predicted"/>
<dbReference type="Proteomes" id="UP000030686">
    <property type="component" value="Unassembled WGS sequence"/>
</dbReference>
<dbReference type="STRING" id="1365484.W6QMA6"/>
<name>W6QMA6_PENRF</name>
<evidence type="ECO:0000313" key="3">
    <source>
        <dbReference type="Proteomes" id="UP000030686"/>
    </source>
</evidence>
<protein>
    <submittedName>
        <fullName evidence="2">Genomic scaffold, ProqFM164S04</fullName>
    </submittedName>
</protein>
<accession>W6QMA6</accession>
<dbReference type="AlphaFoldDB" id="W6QMA6"/>
<organism evidence="2 3">
    <name type="scientific">Penicillium roqueforti (strain FM164)</name>
    <dbReference type="NCBI Taxonomy" id="1365484"/>
    <lineage>
        <taxon>Eukaryota</taxon>
        <taxon>Fungi</taxon>
        <taxon>Dikarya</taxon>
        <taxon>Ascomycota</taxon>
        <taxon>Pezizomycotina</taxon>
        <taxon>Eurotiomycetes</taxon>
        <taxon>Eurotiomycetidae</taxon>
        <taxon>Eurotiales</taxon>
        <taxon>Aspergillaceae</taxon>
        <taxon>Penicillium</taxon>
    </lineage>
</organism>
<keyword evidence="3" id="KW-1185">Reference proteome</keyword>
<feature type="compositionally biased region" description="Polar residues" evidence="1">
    <location>
        <begin position="162"/>
        <end position="172"/>
    </location>
</feature>
<evidence type="ECO:0000313" key="2">
    <source>
        <dbReference type="EMBL" id="CDM35309.1"/>
    </source>
</evidence>